<reference evidence="8 9" key="1">
    <citation type="submission" date="2018-10" db="EMBL/GenBank/DDBJ databases">
        <title>Isolation, diversity and antifungal activity of actinobacteria from wheat.</title>
        <authorList>
            <person name="Han C."/>
        </authorList>
    </citation>
    <scope>NUCLEOTIDE SEQUENCE [LARGE SCALE GENOMIC DNA]</scope>
    <source>
        <strain evidence="8 9">NEAU-YY642</strain>
    </source>
</reference>
<dbReference type="Gene3D" id="1.10.150.130">
    <property type="match status" value="1"/>
</dbReference>
<accession>A0A3M2M461</accession>
<evidence type="ECO:0000256" key="1">
    <source>
        <dbReference type="ARBA" id="ARBA00008857"/>
    </source>
</evidence>
<evidence type="ECO:0000256" key="3">
    <source>
        <dbReference type="ARBA" id="ARBA00023125"/>
    </source>
</evidence>
<evidence type="ECO:0000256" key="4">
    <source>
        <dbReference type="ARBA" id="ARBA00023172"/>
    </source>
</evidence>
<dbReference type="AlphaFoldDB" id="A0A3M2M461"/>
<dbReference type="PROSITE" id="PS51900">
    <property type="entry name" value="CB"/>
    <property type="match status" value="1"/>
</dbReference>
<evidence type="ECO:0000256" key="2">
    <source>
        <dbReference type="ARBA" id="ARBA00022908"/>
    </source>
</evidence>
<dbReference type="Proteomes" id="UP000278673">
    <property type="component" value="Unassembled WGS sequence"/>
</dbReference>
<protein>
    <recommendedName>
        <fullName evidence="7">Core-binding (CB) domain-containing protein</fullName>
    </recommendedName>
</protein>
<dbReference type="InterPro" id="IPR050808">
    <property type="entry name" value="Phage_Integrase"/>
</dbReference>
<feature type="domain" description="Core-binding (CB)" evidence="7">
    <location>
        <begin position="112"/>
        <end position="191"/>
    </location>
</feature>
<feature type="region of interest" description="Disordered" evidence="6">
    <location>
        <begin position="1"/>
        <end position="23"/>
    </location>
</feature>
<feature type="compositionally biased region" description="Basic and acidic residues" evidence="6">
    <location>
        <begin position="1"/>
        <end position="19"/>
    </location>
</feature>
<dbReference type="GO" id="GO:0003677">
    <property type="term" value="F:DNA binding"/>
    <property type="evidence" value="ECO:0007669"/>
    <property type="project" value="UniProtKB-UniRule"/>
</dbReference>
<comment type="similarity">
    <text evidence="1">Belongs to the 'phage' integrase family.</text>
</comment>
<name>A0A3M2M461_9ACTN</name>
<feature type="region of interest" description="Disordered" evidence="6">
    <location>
        <begin position="437"/>
        <end position="463"/>
    </location>
</feature>
<gene>
    <name evidence="8" type="ORF">EBN88_05500</name>
</gene>
<keyword evidence="4" id="KW-0233">DNA recombination</keyword>
<proteinExistence type="inferred from homology"/>
<dbReference type="RefSeq" id="WP_122182664.1">
    <property type="nucleotide sequence ID" value="NZ_RFFJ01000016.1"/>
</dbReference>
<dbReference type="GO" id="GO:0015074">
    <property type="term" value="P:DNA integration"/>
    <property type="evidence" value="ECO:0007669"/>
    <property type="project" value="UniProtKB-KW"/>
</dbReference>
<evidence type="ECO:0000256" key="5">
    <source>
        <dbReference type="PROSITE-ProRule" id="PRU01248"/>
    </source>
</evidence>
<dbReference type="InterPro" id="IPR013762">
    <property type="entry name" value="Integrase-like_cat_sf"/>
</dbReference>
<dbReference type="SUPFAM" id="SSF56349">
    <property type="entry name" value="DNA breaking-rejoining enzymes"/>
    <property type="match status" value="1"/>
</dbReference>
<evidence type="ECO:0000259" key="7">
    <source>
        <dbReference type="PROSITE" id="PS51900"/>
    </source>
</evidence>
<evidence type="ECO:0000313" key="9">
    <source>
        <dbReference type="Proteomes" id="UP000278673"/>
    </source>
</evidence>
<comment type="caution">
    <text evidence="8">The sequence shown here is derived from an EMBL/GenBank/DDBJ whole genome shotgun (WGS) entry which is preliminary data.</text>
</comment>
<dbReference type="PANTHER" id="PTHR30629:SF2">
    <property type="entry name" value="PROPHAGE INTEGRASE INTS-RELATED"/>
    <property type="match status" value="1"/>
</dbReference>
<dbReference type="EMBL" id="RFFJ01000016">
    <property type="protein sequence ID" value="RMI44457.1"/>
    <property type="molecule type" value="Genomic_DNA"/>
</dbReference>
<organism evidence="8 9">
    <name type="scientific">Streptomyces triticirhizae</name>
    <dbReference type="NCBI Taxonomy" id="2483353"/>
    <lineage>
        <taxon>Bacteria</taxon>
        <taxon>Bacillati</taxon>
        <taxon>Actinomycetota</taxon>
        <taxon>Actinomycetes</taxon>
        <taxon>Kitasatosporales</taxon>
        <taxon>Streptomycetaceae</taxon>
        <taxon>Streptomyces</taxon>
    </lineage>
</organism>
<keyword evidence="2" id="KW-0229">DNA integration</keyword>
<evidence type="ECO:0000256" key="6">
    <source>
        <dbReference type="SAM" id="MobiDB-lite"/>
    </source>
</evidence>
<keyword evidence="9" id="KW-1185">Reference proteome</keyword>
<dbReference type="InterPro" id="IPR044068">
    <property type="entry name" value="CB"/>
</dbReference>
<dbReference type="InterPro" id="IPR011010">
    <property type="entry name" value="DNA_brk_join_enz"/>
</dbReference>
<dbReference type="PANTHER" id="PTHR30629">
    <property type="entry name" value="PROPHAGE INTEGRASE"/>
    <property type="match status" value="1"/>
</dbReference>
<sequence>MPEPIDRWHYKDPEKEQAKRAAKGLPPLELCNCRSTKDRGLPTPDHGCDRRWLAHWRDADGKQRFKKILTKGDGVESGGIQYARAYMNSQRAAVQEGRDPFPHRRRTTRGVPTIAEYVETFLEQHEGRDGTVETYAYRLRPHVVPVFGHRALDDVKRAEWREFLVGLRGKMSHTTRDGIRKSISSMYGMAVEDEVVDANPVAGLRLPKGETKEVRLAWRHVVAVAADIDPRYELTIWYGSLQALRSMEAAGVRREDMERVRGRQMVEEQRRRGQAAPLKTDASHAVLPVGDFLLGKYDAHVSWLDAARAEAEARRRRRGTRPVPEEYAGLVTLTRYWTPLRENALCRAFTEAKTKARARGVDVPEDATFRDLRHFADAVLMASGVEPRKVQARMRHARLAETLDTYGYLLWEVDWENAPASFTELYGIPEAEAPSLPEAAKVPQAQRSLGAAGRSSATVSEHG</sequence>
<dbReference type="Gene3D" id="1.10.443.10">
    <property type="entry name" value="Intergrase catalytic core"/>
    <property type="match status" value="1"/>
</dbReference>
<dbReference type="GO" id="GO:0006310">
    <property type="term" value="P:DNA recombination"/>
    <property type="evidence" value="ECO:0007669"/>
    <property type="project" value="UniProtKB-KW"/>
</dbReference>
<keyword evidence="3 5" id="KW-0238">DNA-binding</keyword>
<evidence type="ECO:0000313" key="8">
    <source>
        <dbReference type="EMBL" id="RMI44457.1"/>
    </source>
</evidence>
<dbReference type="InterPro" id="IPR010998">
    <property type="entry name" value="Integrase_recombinase_N"/>
</dbReference>